<feature type="region of interest" description="Disordered" evidence="1">
    <location>
        <begin position="254"/>
        <end position="277"/>
    </location>
</feature>
<dbReference type="AlphaFoldDB" id="A0AAV7A172"/>
<evidence type="ECO:0008006" key="5">
    <source>
        <dbReference type="Google" id="ProtNLM"/>
    </source>
</evidence>
<dbReference type="PANTHER" id="PTHR28399:SF1">
    <property type="entry name" value="BARTTIN"/>
    <property type="match status" value="1"/>
</dbReference>
<feature type="region of interest" description="Disordered" evidence="1">
    <location>
        <begin position="80"/>
        <end position="99"/>
    </location>
</feature>
<name>A0AAV7A172_ENGPU</name>
<protein>
    <recommendedName>
        <fullName evidence="5">Barttin</fullName>
    </recommendedName>
</protein>
<keyword evidence="2" id="KW-1133">Transmembrane helix</keyword>
<keyword evidence="4" id="KW-1185">Reference proteome</keyword>
<dbReference type="GO" id="GO:0006821">
    <property type="term" value="P:chloride transport"/>
    <property type="evidence" value="ECO:0007669"/>
    <property type="project" value="InterPro"/>
</dbReference>
<gene>
    <name evidence="3" type="ORF">GDO81_017673</name>
</gene>
<organism evidence="3 4">
    <name type="scientific">Engystomops pustulosus</name>
    <name type="common">Tungara frog</name>
    <name type="synonym">Physalaemus pustulosus</name>
    <dbReference type="NCBI Taxonomy" id="76066"/>
    <lineage>
        <taxon>Eukaryota</taxon>
        <taxon>Metazoa</taxon>
        <taxon>Chordata</taxon>
        <taxon>Craniata</taxon>
        <taxon>Vertebrata</taxon>
        <taxon>Euteleostomi</taxon>
        <taxon>Amphibia</taxon>
        <taxon>Batrachia</taxon>
        <taxon>Anura</taxon>
        <taxon>Neobatrachia</taxon>
        <taxon>Hyloidea</taxon>
        <taxon>Leptodactylidae</taxon>
        <taxon>Leiuperinae</taxon>
        <taxon>Engystomops</taxon>
    </lineage>
</organism>
<reference evidence="3" key="1">
    <citation type="thesis" date="2020" institute="ProQuest LLC" country="789 East Eisenhower Parkway, Ann Arbor, MI, USA">
        <title>Comparative Genomics and Chromosome Evolution.</title>
        <authorList>
            <person name="Mudd A.B."/>
        </authorList>
    </citation>
    <scope>NUCLEOTIDE SEQUENCE</scope>
    <source>
        <strain evidence="3">237g6f4</strain>
        <tissue evidence="3">Blood</tissue>
    </source>
</reference>
<keyword evidence="2" id="KW-0472">Membrane</keyword>
<proteinExistence type="predicted"/>
<dbReference type="EMBL" id="WNYA01000009">
    <property type="protein sequence ID" value="KAG8555361.1"/>
    <property type="molecule type" value="Genomic_DNA"/>
</dbReference>
<feature type="transmembrane region" description="Helical" evidence="2">
    <location>
        <begin position="6"/>
        <end position="26"/>
    </location>
</feature>
<feature type="region of interest" description="Disordered" evidence="1">
    <location>
        <begin position="180"/>
        <end position="217"/>
    </location>
</feature>
<dbReference type="Pfam" id="PF15462">
    <property type="entry name" value="Barttin"/>
    <property type="match status" value="1"/>
</dbReference>
<dbReference type="InterPro" id="IPR029181">
    <property type="entry name" value="Barttin"/>
</dbReference>
<evidence type="ECO:0000313" key="3">
    <source>
        <dbReference type="EMBL" id="KAG8555361.1"/>
    </source>
</evidence>
<feature type="transmembrane region" description="Helical" evidence="2">
    <location>
        <begin position="33"/>
        <end position="53"/>
    </location>
</feature>
<accession>A0AAV7A172</accession>
<dbReference type="Proteomes" id="UP000824782">
    <property type="component" value="Unassembled WGS sequence"/>
</dbReference>
<sequence>MAEDKTFRYGLIVLGFFLIMIGMFIMSVDRPQIYITFCCIGVLLVFIGITWSICQCYPKITFVPVDMETVPFSDKSPAFASSDLPHKQSSTTPYTSSKDAERYEATLPSYEQIQIKVEELGEDKLVQSVPPLPQSMLGDSQAKVQAKVEIHRNSVCKEEHMMVEANCYIAPLASLKEDTNLTASDDGRSSTSSLHSTDDWQNGRPHMGNSQSPISGEGIDLIDEPVPEGTKVTLFCDVVHPDKCESYQHPHHGDYYGGKGDQDMALSTPGPNQDSEIDDLYYGLKDEAEGLMPGEESDFDH</sequence>
<dbReference type="PANTHER" id="PTHR28399">
    <property type="entry name" value="BARTTIN"/>
    <property type="match status" value="1"/>
</dbReference>
<evidence type="ECO:0000313" key="4">
    <source>
        <dbReference type="Proteomes" id="UP000824782"/>
    </source>
</evidence>
<dbReference type="GO" id="GO:0017081">
    <property type="term" value="F:chloride channel regulator activity"/>
    <property type="evidence" value="ECO:0007669"/>
    <property type="project" value="TreeGrafter"/>
</dbReference>
<evidence type="ECO:0000256" key="2">
    <source>
        <dbReference type="SAM" id="Phobius"/>
    </source>
</evidence>
<feature type="compositionally biased region" description="Polar residues" evidence="1">
    <location>
        <begin position="87"/>
        <end position="97"/>
    </location>
</feature>
<dbReference type="GO" id="GO:0016323">
    <property type="term" value="C:basolateral plasma membrane"/>
    <property type="evidence" value="ECO:0007669"/>
    <property type="project" value="TreeGrafter"/>
</dbReference>
<evidence type="ECO:0000256" key="1">
    <source>
        <dbReference type="SAM" id="MobiDB-lite"/>
    </source>
</evidence>
<comment type="caution">
    <text evidence="3">The sequence shown here is derived from an EMBL/GenBank/DDBJ whole genome shotgun (WGS) entry which is preliminary data.</text>
</comment>
<keyword evidence="2" id="KW-0812">Transmembrane</keyword>